<dbReference type="AlphaFoldDB" id="A0A373F4I4"/>
<organism evidence="1 2">
    <name type="scientific">Comamonas testosteroni</name>
    <name type="common">Pseudomonas testosteroni</name>
    <dbReference type="NCBI Taxonomy" id="285"/>
    <lineage>
        <taxon>Bacteria</taxon>
        <taxon>Pseudomonadati</taxon>
        <taxon>Pseudomonadota</taxon>
        <taxon>Betaproteobacteria</taxon>
        <taxon>Burkholderiales</taxon>
        <taxon>Comamonadaceae</taxon>
        <taxon>Comamonas</taxon>
    </lineage>
</organism>
<comment type="caution">
    <text evidence="1">The sequence shown here is derived from an EMBL/GenBank/DDBJ whole genome shotgun (WGS) entry which is preliminary data.</text>
</comment>
<keyword evidence="2" id="KW-1185">Reference proteome</keyword>
<evidence type="ECO:0000313" key="1">
    <source>
        <dbReference type="EMBL" id="RGE39038.1"/>
    </source>
</evidence>
<dbReference type="EMBL" id="QURR01000062">
    <property type="protein sequence ID" value="RGE39038.1"/>
    <property type="molecule type" value="Genomic_DNA"/>
</dbReference>
<accession>A0A373F4I4</accession>
<gene>
    <name evidence="1" type="ORF">DZC30_22420</name>
</gene>
<sequence>MIKKLEEHRDTIKLVVEIAKLYEIPVTPSVNNDCRGDFEYPQDRKIELISALDKYLGKYKYTKDANGK</sequence>
<dbReference type="Proteomes" id="UP000261948">
    <property type="component" value="Unassembled WGS sequence"/>
</dbReference>
<reference evidence="1 2" key="1">
    <citation type="submission" date="2018-08" db="EMBL/GenBank/DDBJ databases">
        <title>Comamonas testosteroni strain SWCO2.</title>
        <authorList>
            <person name="Jiang N."/>
            <person name="Zhang X.Z."/>
        </authorList>
    </citation>
    <scope>NUCLEOTIDE SEQUENCE [LARGE SCALE GENOMIC DNA]</scope>
    <source>
        <strain evidence="1 2">SWCO2</strain>
    </source>
</reference>
<name>A0A373F4I4_COMTE</name>
<protein>
    <submittedName>
        <fullName evidence="1">Uncharacterized protein</fullName>
    </submittedName>
</protein>
<proteinExistence type="predicted"/>
<evidence type="ECO:0000313" key="2">
    <source>
        <dbReference type="Proteomes" id="UP000261948"/>
    </source>
</evidence>